<comment type="similarity">
    <text evidence="2">Belongs to the major royal jelly protein family.</text>
</comment>
<reference evidence="7 8" key="1">
    <citation type="submission" date="2016-03" db="EMBL/GenBank/DDBJ databases">
        <title>Cyphomyrmex costatus WGS genome.</title>
        <authorList>
            <person name="Nygaard S."/>
            <person name="Hu H."/>
            <person name="Boomsma J."/>
            <person name="Zhang G."/>
        </authorList>
    </citation>
    <scope>NUCLEOTIDE SEQUENCE [LARGE SCALE GENOMIC DNA]</scope>
    <source>
        <strain evidence="7">MS0001</strain>
        <tissue evidence="7">Whole body</tissue>
    </source>
</reference>
<dbReference type="PRINTS" id="PR01366">
    <property type="entry name" value="ROYALJELLY"/>
</dbReference>
<evidence type="ECO:0000313" key="7">
    <source>
        <dbReference type="EMBL" id="KYM96188.1"/>
    </source>
</evidence>
<dbReference type="Proteomes" id="UP000078542">
    <property type="component" value="Unassembled WGS sequence"/>
</dbReference>
<dbReference type="Pfam" id="PF03022">
    <property type="entry name" value="MRJP"/>
    <property type="match status" value="1"/>
</dbReference>
<feature type="region of interest" description="Disordered" evidence="6">
    <location>
        <begin position="33"/>
        <end position="52"/>
    </location>
</feature>
<feature type="non-terminal residue" evidence="7">
    <location>
        <position position="1"/>
    </location>
</feature>
<sequence>GAHSPYPGGSHATASQSAGCAAVRKEFARAGLIREPGSPGTSTLPYNPLHPPLTLRSFRKPAARRYPLTDPSRLLAPPLPLPHTTRTSLLLEPPSSTAPQLFRDGVCFCTIRATLFDCSRTRQSVRGTAYDIDECNRLWVVDSGRVMMKAVCPTKILIFDLATDQLIHKYVVPDDQVLYGKAGLVTPIVDVGKTCLDTYLYVADVDQNGLVIYDLYRDYSWRVNNTRGNAFGPDEDAMNITIAGEWFDLTDGTLGMSLSPFGYFNHRYLYFNSLASYYQKYTDTFSLKQSKFREPVIFQSNYKRASQAGVQATSRRGVIFFQLVQLTAIACWDIGKPFTPENVVIIAQDEETLQYVSGIKVITNRAGEEELWFNTNRLQKTINMSLKPTEINFRLIRGKVDDIIRGTNCEPSGVRTATPDTVFWHQI</sequence>
<evidence type="ECO:0000256" key="1">
    <source>
        <dbReference type="ARBA" id="ARBA00004613"/>
    </source>
</evidence>
<proteinExistence type="inferred from homology"/>
<accession>A0A195C7R6</accession>
<dbReference type="PANTHER" id="PTHR10009">
    <property type="entry name" value="PROTEIN YELLOW-RELATED"/>
    <property type="match status" value="1"/>
</dbReference>
<dbReference type="STRING" id="456900.A0A195C7R6"/>
<dbReference type="Gene3D" id="2.120.10.30">
    <property type="entry name" value="TolB, C-terminal domain"/>
    <property type="match status" value="1"/>
</dbReference>
<evidence type="ECO:0000256" key="4">
    <source>
        <dbReference type="ARBA" id="ARBA00022729"/>
    </source>
</evidence>
<dbReference type="InterPro" id="IPR011042">
    <property type="entry name" value="6-blade_b-propeller_TolB-like"/>
</dbReference>
<dbReference type="PANTHER" id="PTHR10009:SF7">
    <property type="entry name" value="GH10609P-RELATED"/>
    <property type="match status" value="1"/>
</dbReference>
<dbReference type="EMBL" id="KQ978231">
    <property type="protein sequence ID" value="KYM96188.1"/>
    <property type="molecule type" value="Genomic_DNA"/>
</dbReference>
<dbReference type="GO" id="GO:0005576">
    <property type="term" value="C:extracellular region"/>
    <property type="evidence" value="ECO:0007669"/>
    <property type="project" value="UniProtKB-SubCell"/>
</dbReference>
<comment type="subcellular location">
    <subcellularLocation>
        <location evidence="1">Secreted</location>
    </subcellularLocation>
</comment>
<keyword evidence="4" id="KW-0732">Signal</keyword>
<keyword evidence="3" id="KW-0964">Secreted</keyword>
<organism evidence="7 8">
    <name type="scientific">Cyphomyrmex costatus</name>
    <dbReference type="NCBI Taxonomy" id="456900"/>
    <lineage>
        <taxon>Eukaryota</taxon>
        <taxon>Metazoa</taxon>
        <taxon>Ecdysozoa</taxon>
        <taxon>Arthropoda</taxon>
        <taxon>Hexapoda</taxon>
        <taxon>Insecta</taxon>
        <taxon>Pterygota</taxon>
        <taxon>Neoptera</taxon>
        <taxon>Endopterygota</taxon>
        <taxon>Hymenoptera</taxon>
        <taxon>Apocrita</taxon>
        <taxon>Aculeata</taxon>
        <taxon>Formicoidea</taxon>
        <taxon>Formicidae</taxon>
        <taxon>Myrmicinae</taxon>
        <taxon>Cyphomyrmex</taxon>
    </lineage>
</organism>
<protein>
    <submittedName>
        <fullName evidence="7">Major royal jelly protein 1</fullName>
    </submittedName>
</protein>
<evidence type="ECO:0000256" key="6">
    <source>
        <dbReference type="SAM" id="MobiDB-lite"/>
    </source>
</evidence>
<evidence type="ECO:0000313" key="8">
    <source>
        <dbReference type="Proteomes" id="UP000078542"/>
    </source>
</evidence>
<keyword evidence="8" id="KW-1185">Reference proteome</keyword>
<evidence type="ECO:0000256" key="2">
    <source>
        <dbReference type="ARBA" id="ARBA00009127"/>
    </source>
</evidence>
<keyword evidence="5" id="KW-0325">Glycoprotein</keyword>
<dbReference type="AlphaFoldDB" id="A0A195C7R6"/>
<gene>
    <name evidence="7" type="ORF">ALC62_13240</name>
</gene>
<dbReference type="InterPro" id="IPR017996">
    <property type="entry name" value="MRJP/yellow-related"/>
</dbReference>
<evidence type="ECO:0000256" key="5">
    <source>
        <dbReference type="ARBA" id="ARBA00023180"/>
    </source>
</evidence>
<name>A0A195C7R6_9HYME</name>
<evidence type="ECO:0000256" key="3">
    <source>
        <dbReference type="ARBA" id="ARBA00022525"/>
    </source>
</evidence>